<evidence type="ECO:0000256" key="1">
    <source>
        <dbReference type="ARBA" id="ARBA00022679"/>
    </source>
</evidence>
<accession>W4HG94</accession>
<dbReference type="RefSeq" id="WP_043846723.1">
    <property type="nucleotide sequence ID" value="NZ_CP090152.1"/>
</dbReference>
<dbReference type="OrthoDB" id="9797456at2"/>
<dbReference type="Gene3D" id="3.40.630.30">
    <property type="match status" value="1"/>
</dbReference>
<dbReference type="GO" id="GO:0008080">
    <property type="term" value="F:N-acetyltransferase activity"/>
    <property type="evidence" value="ECO:0007669"/>
    <property type="project" value="InterPro"/>
</dbReference>
<dbReference type="GO" id="GO:0005737">
    <property type="term" value="C:cytoplasm"/>
    <property type="evidence" value="ECO:0007669"/>
    <property type="project" value="TreeGrafter"/>
</dbReference>
<name>W4HG94_9RHOB</name>
<comment type="caution">
    <text evidence="4">The sequence shown here is derived from an EMBL/GenBank/DDBJ whole genome shotgun (WGS) entry which is preliminary data.</text>
</comment>
<dbReference type="Proteomes" id="UP000019063">
    <property type="component" value="Unassembled WGS sequence"/>
</dbReference>
<organism evidence="4 5">
    <name type="scientific">Roseivivax marinus</name>
    <dbReference type="NCBI Taxonomy" id="1379903"/>
    <lineage>
        <taxon>Bacteria</taxon>
        <taxon>Pseudomonadati</taxon>
        <taxon>Pseudomonadota</taxon>
        <taxon>Alphaproteobacteria</taxon>
        <taxon>Rhodobacterales</taxon>
        <taxon>Roseobacteraceae</taxon>
        <taxon>Roseivivax</taxon>
    </lineage>
</organism>
<evidence type="ECO:0000259" key="3">
    <source>
        <dbReference type="PROSITE" id="PS51186"/>
    </source>
</evidence>
<dbReference type="InterPro" id="IPR016181">
    <property type="entry name" value="Acyl_CoA_acyltransferase"/>
</dbReference>
<reference evidence="4 5" key="1">
    <citation type="journal article" date="2014" name="Antonie Van Leeuwenhoek">
        <title>Roseivivax atlanticus sp. nov., isolated from surface seawater of the Atlantic Ocean.</title>
        <authorList>
            <person name="Li G."/>
            <person name="Lai Q."/>
            <person name="Liu X."/>
            <person name="Sun F."/>
            <person name="Shao Z."/>
        </authorList>
    </citation>
    <scope>NUCLEOTIDE SEQUENCE [LARGE SCALE GENOMIC DNA]</scope>
    <source>
        <strain evidence="4 5">22II-s10s</strain>
    </source>
</reference>
<dbReference type="STRING" id="1379903.ATO8_18495"/>
<dbReference type="InterPro" id="IPR000182">
    <property type="entry name" value="GNAT_dom"/>
</dbReference>
<gene>
    <name evidence="4" type="ORF">ATO8_18495</name>
</gene>
<dbReference type="PROSITE" id="PS51186">
    <property type="entry name" value="GNAT"/>
    <property type="match status" value="1"/>
</dbReference>
<dbReference type="eggNOG" id="COG0456">
    <property type="taxonomic scope" value="Bacteria"/>
</dbReference>
<keyword evidence="1 4" id="KW-0808">Transferase</keyword>
<dbReference type="EMBL" id="AQQW01000015">
    <property type="protein sequence ID" value="ETW11171.1"/>
    <property type="molecule type" value="Genomic_DNA"/>
</dbReference>
<evidence type="ECO:0000313" key="5">
    <source>
        <dbReference type="Proteomes" id="UP000019063"/>
    </source>
</evidence>
<dbReference type="PANTHER" id="PTHR43626:SF4">
    <property type="entry name" value="GCN5-RELATED N-ACETYLTRANSFERASE 2, CHLOROPLASTIC"/>
    <property type="match status" value="1"/>
</dbReference>
<dbReference type="AlphaFoldDB" id="W4HG94"/>
<protein>
    <submittedName>
        <fullName evidence="4">Acetyltransferase</fullName>
    </submittedName>
</protein>
<dbReference type="Pfam" id="PF00583">
    <property type="entry name" value="Acetyltransf_1"/>
    <property type="match status" value="1"/>
</dbReference>
<keyword evidence="2" id="KW-0012">Acyltransferase</keyword>
<dbReference type="CDD" id="cd04301">
    <property type="entry name" value="NAT_SF"/>
    <property type="match status" value="1"/>
</dbReference>
<feature type="domain" description="N-acetyltransferase" evidence="3">
    <location>
        <begin position="1"/>
        <end position="131"/>
    </location>
</feature>
<keyword evidence="5" id="KW-1185">Reference proteome</keyword>
<dbReference type="SUPFAM" id="SSF55729">
    <property type="entry name" value="Acyl-CoA N-acyltransferases (Nat)"/>
    <property type="match status" value="1"/>
</dbReference>
<proteinExistence type="predicted"/>
<evidence type="ECO:0000313" key="4">
    <source>
        <dbReference type="EMBL" id="ETW11171.1"/>
    </source>
</evidence>
<dbReference type="PANTHER" id="PTHR43626">
    <property type="entry name" value="ACYL-COA N-ACYLTRANSFERASE"/>
    <property type="match status" value="1"/>
</dbReference>
<dbReference type="InterPro" id="IPR045039">
    <property type="entry name" value="NSI-like"/>
</dbReference>
<evidence type="ECO:0000256" key="2">
    <source>
        <dbReference type="ARBA" id="ARBA00023315"/>
    </source>
</evidence>
<sequence length="131" mass="14341">MSLSWSDEAPAVGEYIELRRITGMERRAPSAAAEGLRNSLHVVTVRERARLVGMGRLVGDRGCFAQVVDIAVDPEFRGQGLGTEILQRLIDWSKAELPASCHVNLIAEPGAFALYKKLGFEIRTGMELSVS</sequence>